<gene>
    <name evidence="2" type="ORF">JCM21531_2650</name>
</gene>
<keyword evidence="2" id="KW-0418">Kinase</keyword>
<evidence type="ECO:0000313" key="2">
    <source>
        <dbReference type="EMBL" id="GAE89150.1"/>
    </source>
</evidence>
<dbReference type="EMBL" id="BAVR01000031">
    <property type="protein sequence ID" value="GAE89150.1"/>
    <property type="molecule type" value="Genomic_DNA"/>
</dbReference>
<feature type="transmembrane region" description="Helical" evidence="1">
    <location>
        <begin position="6"/>
        <end position="32"/>
    </location>
</feature>
<evidence type="ECO:0000256" key="1">
    <source>
        <dbReference type="SAM" id="Phobius"/>
    </source>
</evidence>
<reference evidence="2" key="1">
    <citation type="journal article" date="2014" name="Genome Announc.">
        <title>Draft Genome Sequence of Clostridium straminisolvens Strain JCM 21531T, Isolated from a Cellulose-Degrading Bacterial Community.</title>
        <authorList>
            <person name="Yuki M."/>
            <person name="Oshima K."/>
            <person name="Suda W."/>
            <person name="Sakamoto M."/>
            <person name="Kitamura K."/>
            <person name="Iida T."/>
            <person name="Hattori M."/>
            <person name="Ohkuma M."/>
        </authorList>
    </citation>
    <scope>NUCLEOTIDE SEQUENCE [LARGE SCALE GENOMIC DNA]</scope>
    <source>
        <strain evidence="2">JCM 21531</strain>
    </source>
</reference>
<keyword evidence="3" id="KW-1185">Reference proteome</keyword>
<dbReference type="AlphaFoldDB" id="W4V6V6"/>
<proteinExistence type="predicted"/>
<dbReference type="GO" id="GO:0016301">
    <property type="term" value="F:kinase activity"/>
    <property type="evidence" value="ECO:0007669"/>
    <property type="project" value="UniProtKB-KW"/>
</dbReference>
<dbReference type="STRING" id="1294263.JCM21531_2650"/>
<name>W4V6V6_9FIRM</name>
<dbReference type="Proteomes" id="UP000019109">
    <property type="component" value="Unassembled WGS sequence"/>
</dbReference>
<protein>
    <submittedName>
        <fullName evidence="2">Two-component sensor kinase yycG</fullName>
    </submittedName>
</protein>
<accession>W4V6V6</accession>
<organism evidence="2 3">
    <name type="scientific">Acetivibrio straminisolvens JCM 21531</name>
    <dbReference type="NCBI Taxonomy" id="1294263"/>
    <lineage>
        <taxon>Bacteria</taxon>
        <taxon>Bacillati</taxon>
        <taxon>Bacillota</taxon>
        <taxon>Clostridia</taxon>
        <taxon>Eubacteriales</taxon>
        <taxon>Oscillospiraceae</taxon>
        <taxon>Acetivibrio</taxon>
    </lineage>
</organism>
<keyword evidence="1" id="KW-1133">Transmembrane helix</keyword>
<keyword evidence="2" id="KW-0808">Transferase</keyword>
<keyword evidence="1" id="KW-0472">Membrane</keyword>
<keyword evidence="1" id="KW-0812">Transmembrane</keyword>
<comment type="caution">
    <text evidence="2">The sequence shown here is derived from an EMBL/GenBank/DDBJ whole genome shotgun (WGS) entry which is preliminary data.</text>
</comment>
<evidence type="ECO:0000313" key="3">
    <source>
        <dbReference type="Proteomes" id="UP000019109"/>
    </source>
</evidence>
<sequence>MLKTLFSKIVVIFIAILIVSTSITGAMLYIFLGNFASEEKKICSVILQTA</sequence>